<dbReference type="AlphaFoldDB" id="A0A2T4VYS4"/>
<accession>A0A2T4VYS4</accession>
<dbReference type="InterPro" id="IPR009380">
    <property type="entry name" value="DUF1036"/>
</dbReference>
<proteinExistence type="predicted"/>
<gene>
    <name evidence="1" type="ORF">C4617_00540</name>
</gene>
<comment type="caution">
    <text evidence="1">The sequence shown here is derived from an EMBL/GenBank/DDBJ whole genome shotgun (WGS) entry which is preliminary data.</text>
</comment>
<dbReference type="Pfam" id="PF06282">
    <property type="entry name" value="DUF1036"/>
    <property type="match status" value="1"/>
</dbReference>
<organism evidence="1 2">
    <name type="scientific">Candidatus Liberibacter europaeus</name>
    <dbReference type="NCBI Taxonomy" id="744859"/>
    <lineage>
        <taxon>Bacteria</taxon>
        <taxon>Pseudomonadati</taxon>
        <taxon>Pseudomonadota</taxon>
        <taxon>Alphaproteobacteria</taxon>
        <taxon>Hyphomicrobiales</taxon>
        <taxon>Rhizobiaceae</taxon>
        <taxon>Liberibacter</taxon>
    </lineage>
</organism>
<protein>
    <recommendedName>
        <fullName evidence="3">DUF1036 domain-containing protein</fullName>
    </recommendedName>
</protein>
<reference evidence="2" key="1">
    <citation type="submission" date="2018-02" db="EMBL/GenBank/DDBJ databases">
        <title>Genome sequence of Candidatus Liberibacter europaeus.</title>
        <authorList>
            <person name="Frampton R.A."/>
            <person name="Thompson S.M."/>
            <person name="David C."/>
            <person name="Addison S.M."/>
            <person name="Smith G.R."/>
        </authorList>
    </citation>
    <scope>NUCLEOTIDE SEQUENCE [LARGE SCALE GENOMIC DNA]</scope>
</reference>
<dbReference type="EMBL" id="PSQJ01000001">
    <property type="protein sequence ID" value="PTL86942.1"/>
    <property type="molecule type" value="Genomic_DNA"/>
</dbReference>
<evidence type="ECO:0000313" key="2">
    <source>
        <dbReference type="Proteomes" id="UP000240811"/>
    </source>
</evidence>
<evidence type="ECO:0000313" key="1">
    <source>
        <dbReference type="EMBL" id="PTL86942.1"/>
    </source>
</evidence>
<evidence type="ECO:0008006" key="3">
    <source>
        <dbReference type="Google" id="ProtNLM"/>
    </source>
</evidence>
<sequence length="139" mass="15549">MIRGILLFVFLGAMSFNSSISLASFRVCNNSEYLIGVAIGQPSPKGGWMTQGWWQIPAKSCETILKGALEAQYYYLYAEEIVHGAHWVGHVQMCVGQDEFKIMGINDCYARGYLKVGFNEYDTGQLESWTVHLSNPAPE</sequence>
<name>A0A2T4VYS4_9HYPH</name>
<dbReference type="Proteomes" id="UP000240811">
    <property type="component" value="Unassembled WGS sequence"/>
</dbReference>